<feature type="region of interest" description="Disordered" evidence="1">
    <location>
        <begin position="1"/>
        <end position="44"/>
    </location>
</feature>
<feature type="compositionally biased region" description="Basic and acidic residues" evidence="1">
    <location>
        <begin position="189"/>
        <end position="198"/>
    </location>
</feature>
<evidence type="ECO:0000313" key="2">
    <source>
        <dbReference type="EMBL" id="KAH8042655.1"/>
    </source>
</evidence>
<dbReference type="EMBL" id="JABSTU010000001">
    <property type="protein sequence ID" value="KAH8042655.1"/>
    <property type="molecule type" value="Genomic_DNA"/>
</dbReference>
<protein>
    <submittedName>
        <fullName evidence="2">Uncharacterized protein</fullName>
    </submittedName>
</protein>
<name>A0A9J6F907_RHIMP</name>
<evidence type="ECO:0000313" key="3">
    <source>
        <dbReference type="Proteomes" id="UP000821866"/>
    </source>
</evidence>
<evidence type="ECO:0000256" key="1">
    <source>
        <dbReference type="SAM" id="MobiDB-lite"/>
    </source>
</evidence>
<dbReference type="Proteomes" id="UP000821866">
    <property type="component" value="Chromosome 1"/>
</dbReference>
<accession>A0A9J6F907</accession>
<comment type="caution">
    <text evidence="2">The sequence shown here is derived from an EMBL/GenBank/DDBJ whole genome shotgun (WGS) entry which is preliminary data.</text>
</comment>
<proteinExistence type="predicted"/>
<feature type="compositionally biased region" description="Low complexity" evidence="1">
    <location>
        <begin position="223"/>
        <end position="237"/>
    </location>
</feature>
<gene>
    <name evidence="2" type="ORF">HPB51_025158</name>
</gene>
<organism evidence="2 3">
    <name type="scientific">Rhipicephalus microplus</name>
    <name type="common">Cattle tick</name>
    <name type="synonym">Boophilus microplus</name>
    <dbReference type="NCBI Taxonomy" id="6941"/>
    <lineage>
        <taxon>Eukaryota</taxon>
        <taxon>Metazoa</taxon>
        <taxon>Ecdysozoa</taxon>
        <taxon>Arthropoda</taxon>
        <taxon>Chelicerata</taxon>
        <taxon>Arachnida</taxon>
        <taxon>Acari</taxon>
        <taxon>Parasitiformes</taxon>
        <taxon>Ixodida</taxon>
        <taxon>Ixodoidea</taxon>
        <taxon>Ixodidae</taxon>
        <taxon>Rhipicephalinae</taxon>
        <taxon>Rhipicephalus</taxon>
        <taxon>Boophilus</taxon>
    </lineage>
</organism>
<feature type="region of interest" description="Disordered" evidence="1">
    <location>
        <begin position="162"/>
        <end position="244"/>
    </location>
</feature>
<dbReference type="AlphaFoldDB" id="A0A9J6F907"/>
<sequence length="244" mass="26064">MHDAGGMTASRKDELETTLEPQQGNDLSDVEREDNEGSPKCSEDITLLKLDSTASEGELLLKVFPTDSVGNVSEGEKVHCKAVVGVQTGTSSVEDRFEEESNSSSMNRDCGLLETCLVLRHVNDRPDSKNYPEMEQDATFKEFRSVEGPESGFVRGSADTLARQSIGAGKPKGKGCRKGSAQAHLNCRVADDKTKEDPDQPTVIASSPAAASTDHPTSAALASPMPNRPLLNSPPSLGCTTEQQ</sequence>
<reference evidence="2" key="1">
    <citation type="journal article" date="2020" name="Cell">
        <title>Large-Scale Comparative Analyses of Tick Genomes Elucidate Their Genetic Diversity and Vector Capacities.</title>
        <authorList>
            <consortium name="Tick Genome and Microbiome Consortium (TIGMIC)"/>
            <person name="Jia N."/>
            <person name="Wang J."/>
            <person name="Shi W."/>
            <person name="Du L."/>
            <person name="Sun Y."/>
            <person name="Zhan W."/>
            <person name="Jiang J.F."/>
            <person name="Wang Q."/>
            <person name="Zhang B."/>
            <person name="Ji P."/>
            <person name="Bell-Sakyi L."/>
            <person name="Cui X.M."/>
            <person name="Yuan T.T."/>
            <person name="Jiang B.G."/>
            <person name="Yang W.F."/>
            <person name="Lam T.T."/>
            <person name="Chang Q.C."/>
            <person name="Ding S.J."/>
            <person name="Wang X.J."/>
            <person name="Zhu J.G."/>
            <person name="Ruan X.D."/>
            <person name="Zhao L."/>
            <person name="Wei J.T."/>
            <person name="Ye R.Z."/>
            <person name="Que T.C."/>
            <person name="Du C.H."/>
            <person name="Zhou Y.H."/>
            <person name="Cheng J.X."/>
            <person name="Dai P.F."/>
            <person name="Guo W.B."/>
            <person name="Han X.H."/>
            <person name="Huang E.J."/>
            <person name="Li L.F."/>
            <person name="Wei W."/>
            <person name="Gao Y.C."/>
            <person name="Liu J.Z."/>
            <person name="Shao H.Z."/>
            <person name="Wang X."/>
            <person name="Wang C.C."/>
            <person name="Yang T.C."/>
            <person name="Huo Q.B."/>
            <person name="Li W."/>
            <person name="Chen H.Y."/>
            <person name="Chen S.E."/>
            <person name="Zhou L.G."/>
            <person name="Ni X.B."/>
            <person name="Tian J.H."/>
            <person name="Sheng Y."/>
            <person name="Liu T."/>
            <person name="Pan Y.S."/>
            <person name="Xia L.Y."/>
            <person name="Li J."/>
            <person name="Zhao F."/>
            <person name="Cao W.C."/>
        </authorList>
    </citation>
    <scope>NUCLEOTIDE SEQUENCE</scope>
    <source>
        <strain evidence="2">Rmic-2018</strain>
    </source>
</reference>
<keyword evidence="3" id="KW-1185">Reference proteome</keyword>
<reference evidence="2" key="2">
    <citation type="submission" date="2021-09" db="EMBL/GenBank/DDBJ databases">
        <authorList>
            <person name="Jia N."/>
            <person name="Wang J."/>
            <person name="Shi W."/>
            <person name="Du L."/>
            <person name="Sun Y."/>
            <person name="Zhan W."/>
            <person name="Jiang J."/>
            <person name="Wang Q."/>
            <person name="Zhang B."/>
            <person name="Ji P."/>
            <person name="Sakyi L.B."/>
            <person name="Cui X."/>
            <person name="Yuan T."/>
            <person name="Jiang B."/>
            <person name="Yang W."/>
            <person name="Lam T.T.-Y."/>
            <person name="Chang Q."/>
            <person name="Ding S."/>
            <person name="Wang X."/>
            <person name="Zhu J."/>
            <person name="Ruan X."/>
            <person name="Zhao L."/>
            <person name="Wei J."/>
            <person name="Que T."/>
            <person name="Du C."/>
            <person name="Cheng J."/>
            <person name="Dai P."/>
            <person name="Han X."/>
            <person name="Huang E."/>
            <person name="Gao Y."/>
            <person name="Liu J."/>
            <person name="Shao H."/>
            <person name="Ye R."/>
            <person name="Li L."/>
            <person name="Wei W."/>
            <person name="Wang X."/>
            <person name="Wang C."/>
            <person name="Huo Q."/>
            <person name="Li W."/>
            <person name="Guo W."/>
            <person name="Chen H."/>
            <person name="Chen S."/>
            <person name="Zhou L."/>
            <person name="Zhou L."/>
            <person name="Ni X."/>
            <person name="Tian J."/>
            <person name="Zhou Y."/>
            <person name="Sheng Y."/>
            <person name="Liu T."/>
            <person name="Pan Y."/>
            <person name="Xia L."/>
            <person name="Li J."/>
            <person name="Zhao F."/>
            <person name="Cao W."/>
        </authorList>
    </citation>
    <scope>NUCLEOTIDE SEQUENCE</scope>
    <source>
        <strain evidence="2">Rmic-2018</strain>
        <tissue evidence="2">Larvae</tissue>
    </source>
</reference>